<comment type="caution">
    <text evidence="1">The sequence shown here is derived from an EMBL/GenBank/DDBJ whole genome shotgun (WGS) entry which is preliminary data.</text>
</comment>
<dbReference type="RefSeq" id="WP_311361057.1">
    <property type="nucleotide sequence ID" value="NZ_JAVRIE010000002.1"/>
</dbReference>
<dbReference type="EMBL" id="JAVRIE010000002">
    <property type="protein sequence ID" value="MDT0582290.1"/>
    <property type="molecule type" value="Genomic_DNA"/>
</dbReference>
<gene>
    <name evidence="1" type="ORF">RM544_07050</name>
</gene>
<protein>
    <submittedName>
        <fullName evidence="1">Uncharacterized protein</fullName>
    </submittedName>
</protein>
<reference evidence="1 2" key="1">
    <citation type="submission" date="2023-09" db="EMBL/GenBank/DDBJ databases">
        <authorList>
            <person name="Rey-Velasco X."/>
        </authorList>
    </citation>
    <scope>NUCLEOTIDE SEQUENCE [LARGE SCALE GENOMIC DNA]</scope>
    <source>
        <strain evidence="1 2">W409</strain>
    </source>
</reference>
<proteinExistence type="predicted"/>
<evidence type="ECO:0000313" key="2">
    <source>
        <dbReference type="Proteomes" id="UP001249020"/>
    </source>
</evidence>
<keyword evidence="2" id="KW-1185">Reference proteome</keyword>
<dbReference type="Proteomes" id="UP001249020">
    <property type="component" value="Unassembled WGS sequence"/>
</dbReference>
<accession>A0AAW8R086</accession>
<sequence length="77" mass="8616">MKVKIELDLSPAEAREIFGLPDFSQLHADITEDMAKQCAQDPQKAFETFIKPSLESGITGFSAYQKMMESFLASNNK</sequence>
<dbReference type="AlphaFoldDB" id="A0AAW8R086"/>
<name>A0AAW8R086_9ALTE</name>
<organism evidence="1 2">
    <name type="scientific">Brumicola blandensis</name>
    <dbReference type="NCBI Taxonomy" id="3075611"/>
    <lineage>
        <taxon>Bacteria</taxon>
        <taxon>Pseudomonadati</taxon>
        <taxon>Pseudomonadota</taxon>
        <taxon>Gammaproteobacteria</taxon>
        <taxon>Alteromonadales</taxon>
        <taxon>Alteromonadaceae</taxon>
        <taxon>Brumicola</taxon>
    </lineage>
</organism>
<evidence type="ECO:0000313" key="1">
    <source>
        <dbReference type="EMBL" id="MDT0582290.1"/>
    </source>
</evidence>